<gene>
    <name evidence="2" type="ORF">HAX54_036329</name>
</gene>
<feature type="region of interest" description="Disordered" evidence="1">
    <location>
        <begin position="1"/>
        <end position="25"/>
    </location>
</feature>
<sequence>MSDESSEDDVKGKSPSFGTSSNSELGKLQLEPSRLFDILTKKASYQGNFISILEIQVINRVLQQYGLSREEEEYFVVFALALKESYDDDWRMLSFIQGKLLHDNSR</sequence>
<comment type="caution">
    <text evidence="2">The sequence shown here is derived from an EMBL/GenBank/DDBJ whole genome shotgun (WGS) entry which is preliminary data.</text>
</comment>
<dbReference type="Proteomes" id="UP000823775">
    <property type="component" value="Unassembled WGS sequence"/>
</dbReference>
<evidence type="ECO:0000313" key="3">
    <source>
        <dbReference type="Proteomes" id="UP000823775"/>
    </source>
</evidence>
<proteinExistence type="predicted"/>
<accession>A0ABS8VK06</accession>
<evidence type="ECO:0000313" key="2">
    <source>
        <dbReference type="EMBL" id="MCD9646463.1"/>
    </source>
</evidence>
<keyword evidence="3" id="KW-1185">Reference proteome</keyword>
<dbReference type="EMBL" id="JACEIK010004802">
    <property type="protein sequence ID" value="MCD9646463.1"/>
    <property type="molecule type" value="Genomic_DNA"/>
</dbReference>
<evidence type="ECO:0000256" key="1">
    <source>
        <dbReference type="SAM" id="MobiDB-lite"/>
    </source>
</evidence>
<reference evidence="2 3" key="1">
    <citation type="journal article" date="2021" name="BMC Genomics">
        <title>Datura genome reveals duplications of psychoactive alkaloid biosynthetic genes and high mutation rate following tissue culture.</title>
        <authorList>
            <person name="Rajewski A."/>
            <person name="Carter-House D."/>
            <person name="Stajich J."/>
            <person name="Litt A."/>
        </authorList>
    </citation>
    <scope>NUCLEOTIDE SEQUENCE [LARGE SCALE GENOMIC DNA]</scope>
    <source>
        <strain evidence="2">AR-01</strain>
    </source>
</reference>
<name>A0ABS8VK06_DATST</name>
<protein>
    <submittedName>
        <fullName evidence="2">Uncharacterized protein</fullName>
    </submittedName>
</protein>
<organism evidence="2 3">
    <name type="scientific">Datura stramonium</name>
    <name type="common">Jimsonweed</name>
    <name type="synonym">Common thornapple</name>
    <dbReference type="NCBI Taxonomy" id="4076"/>
    <lineage>
        <taxon>Eukaryota</taxon>
        <taxon>Viridiplantae</taxon>
        <taxon>Streptophyta</taxon>
        <taxon>Embryophyta</taxon>
        <taxon>Tracheophyta</taxon>
        <taxon>Spermatophyta</taxon>
        <taxon>Magnoliopsida</taxon>
        <taxon>eudicotyledons</taxon>
        <taxon>Gunneridae</taxon>
        <taxon>Pentapetalae</taxon>
        <taxon>asterids</taxon>
        <taxon>lamiids</taxon>
        <taxon>Solanales</taxon>
        <taxon>Solanaceae</taxon>
        <taxon>Solanoideae</taxon>
        <taxon>Datureae</taxon>
        <taxon>Datura</taxon>
    </lineage>
</organism>